<dbReference type="Pfam" id="PF01738">
    <property type="entry name" value="DLH"/>
    <property type="match status" value="1"/>
</dbReference>
<proteinExistence type="predicted"/>
<dbReference type="AlphaFoldDB" id="A0A7C9GV35"/>
<organism evidence="2 3">
    <name type="scientific">Sandarakinorhabdus fusca</name>
    <dbReference type="NCBI Taxonomy" id="1439888"/>
    <lineage>
        <taxon>Bacteria</taxon>
        <taxon>Pseudomonadati</taxon>
        <taxon>Pseudomonadota</taxon>
        <taxon>Alphaproteobacteria</taxon>
        <taxon>Sphingomonadales</taxon>
        <taxon>Sphingosinicellaceae</taxon>
        <taxon>Sandarakinorhabdus</taxon>
    </lineage>
</organism>
<dbReference type="GO" id="GO:0016787">
    <property type="term" value="F:hydrolase activity"/>
    <property type="evidence" value="ECO:0007669"/>
    <property type="project" value="UniProtKB-KW"/>
</dbReference>
<evidence type="ECO:0000313" key="2">
    <source>
        <dbReference type="EMBL" id="MQT15854.1"/>
    </source>
</evidence>
<feature type="domain" description="Dienelactone hydrolase" evidence="1">
    <location>
        <begin position="17"/>
        <end position="243"/>
    </location>
</feature>
<dbReference type="Proteomes" id="UP000481327">
    <property type="component" value="Unassembled WGS sequence"/>
</dbReference>
<dbReference type="EMBL" id="WIOL01000001">
    <property type="protein sequence ID" value="MQT15854.1"/>
    <property type="molecule type" value="Genomic_DNA"/>
</dbReference>
<keyword evidence="3" id="KW-1185">Reference proteome</keyword>
<dbReference type="InterPro" id="IPR002925">
    <property type="entry name" value="Dienelactn_hydro"/>
</dbReference>
<dbReference type="PANTHER" id="PTHR46623:SF10">
    <property type="entry name" value="CARBOXYMETHYLENEBUTENOLIDASE HOMOLOG"/>
    <property type="match status" value="1"/>
</dbReference>
<reference evidence="2 3" key="1">
    <citation type="submission" date="2019-09" db="EMBL/GenBank/DDBJ databases">
        <title>Polymorphobacter sp. isolated from a lake in China.</title>
        <authorList>
            <person name="Liu Z."/>
        </authorList>
    </citation>
    <scope>NUCLEOTIDE SEQUENCE [LARGE SCALE GENOMIC DNA]</scope>
    <source>
        <strain evidence="2 3">D40P</strain>
    </source>
</reference>
<keyword evidence="2" id="KW-0378">Hydrolase</keyword>
<dbReference type="Gene3D" id="3.40.50.1820">
    <property type="entry name" value="alpha/beta hydrolase"/>
    <property type="match status" value="1"/>
</dbReference>
<protein>
    <submittedName>
        <fullName evidence="2">Dienelactone hydrolase family protein</fullName>
    </submittedName>
</protein>
<accession>A0A7C9GV35</accession>
<evidence type="ECO:0000313" key="3">
    <source>
        <dbReference type="Proteomes" id="UP000481327"/>
    </source>
</evidence>
<dbReference type="InterPro" id="IPR051049">
    <property type="entry name" value="Dienelactone_hydrolase-like"/>
</dbReference>
<dbReference type="PANTHER" id="PTHR46623">
    <property type="entry name" value="CARBOXYMETHYLENEBUTENOLIDASE-RELATED"/>
    <property type="match status" value="1"/>
</dbReference>
<dbReference type="OrthoDB" id="9787933at2"/>
<dbReference type="SUPFAM" id="SSF53474">
    <property type="entry name" value="alpha/beta-Hydrolases"/>
    <property type="match status" value="1"/>
</dbReference>
<name>A0A7C9GV35_9SPHN</name>
<sequence length="244" mass="25244">MPHEQITIATADGDCPAHVLTPAGGGGGPGVIVYMDAGGIRPAMVGMAQRLADAGHVVLLPDLFYRHGPYGPFDPHEVFKGDFRAIIGPLMATTGNARAAADTAACLAWFDGRRDVTGGRLGAVGFCMGGGMAIAAAGSYPGRFGAVASFHGGNLATDAPDSPHLHAPSLEAEVYIAAADADGSYPPAMAQRLEAAFDDAGVRYRAETYEGAAHGWMMPDFPVYDAAAAEIGWTEMLGLLRRAL</sequence>
<evidence type="ECO:0000259" key="1">
    <source>
        <dbReference type="Pfam" id="PF01738"/>
    </source>
</evidence>
<comment type="caution">
    <text evidence="2">The sequence shown here is derived from an EMBL/GenBank/DDBJ whole genome shotgun (WGS) entry which is preliminary data.</text>
</comment>
<dbReference type="RefSeq" id="WP_152576319.1">
    <property type="nucleotide sequence ID" value="NZ_JAATJI010000001.1"/>
</dbReference>
<dbReference type="InterPro" id="IPR029058">
    <property type="entry name" value="AB_hydrolase_fold"/>
</dbReference>
<gene>
    <name evidence="2" type="ORF">F3168_01060</name>
</gene>